<dbReference type="InParanoid" id="A0A2P5IEM7"/>
<gene>
    <name evidence="2" type="ORF">DHEL01_v200655</name>
</gene>
<evidence type="ECO:0000313" key="3">
    <source>
        <dbReference type="Proteomes" id="UP000094444"/>
    </source>
</evidence>
<dbReference type="Proteomes" id="UP000094444">
    <property type="component" value="Unassembled WGS sequence"/>
</dbReference>
<evidence type="ECO:0008006" key="4">
    <source>
        <dbReference type="Google" id="ProtNLM"/>
    </source>
</evidence>
<dbReference type="SUPFAM" id="SSF50249">
    <property type="entry name" value="Nucleic acid-binding proteins"/>
    <property type="match status" value="1"/>
</dbReference>
<feature type="compositionally biased region" description="Gly residues" evidence="1">
    <location>
        <begin position="392"/>
        <end position="403"/>
    </location>
</feature>
<feature type="region of interest" description="Disordered" evidence="1">
    <location>
        <begin position="392"/>
        <end position="430"/>
    </location>
</feature>
<dbReference type="Gene3D" id="2.40.50.140">
    <property type="entry name" value="Nucleic acid-binding proteins"/>
    <property type="match status" value="1"/>
</dbReference>
<comment type="caution">
    <text evidence="2">The sequence shown here is derived from an EMBL/GenBank/DDBJ whole genome shotgun (WGS) entry which is preliminary data.</text>
</comment>
<feature type="compositionally biased region" description="Polar residues" evidence="1">
    <location>
        <begin position="169"/>
        <end position="184"/>
    </location>
</feature>
<feature type="region of interest" description="Disordered" evidence="1">
    <location>
        <begin position="352"/>
        <end position="371"/>
    </location>
</feature>
<dbReference type="EMBL" id="MAVT02000026">
    <property type="protein sequence ID" value="POS80937.1"/>
    <property type="molecule type" value="Genomic_DNA"/>
</dbReference>
<feature type="compositionally biased region" description="Basic residues" evidence="1">
    <location>
        <begin position="405"/>
        <end position="416"/>
    </location>
</feature>
<accession>A0A2P5IEM7</accession>
<dbReference type="OrthoDB" id="5378679at2759"/>
<proteinExistence type="predicted"/>
<protein>
    <recommendedName>
        <fullName evidence="4">Nucleic acid-binding, OB-fold protein</fullName>
    </recommendedName>
</protein>
<keyword evidence="3" id="KW-1185">Reference proteome</keyword>
<name>A0A2P5IEM7_DIAHE</name>
<dbReference type="InterPro" id="IPR012340">
    <property type="entry name" value="NA-bd_OB-fold"/>
</dbReference>
<reference evidence="2" key="1">
    <citation type="submission" date="2017-09" db="EMBL/GenBank/DDBJ databases">
        <title>Polyketide synthases of a Diaporthe helianthi virulent isolate.</title>
        <authorList>
            <person name="Baroncelli R."/>
        </authorList>
    </citation>
    <scope>NUCLEOTIDE SEQUENCE [LARGE SCALE GENOMIC DNA]</scope>
    <source>
        <strain evidence="2">7/96</strain>
    </source>
</reference>
<evidence type="ECO:0000256" key="1">
    <source>
        <dbReference type="SAM" id="MobiDB-lite"/>
    </source>
</evidence>
<feature type="region of interest" description="Disordered" evidence="1">
    <location>
        <begin position="144"/>
        <end position="184"/>
    </location>
</feature>
<evidence type="ECO:0000313" key="2">
    <source>
        <dbReference type="EMBL" id="POS80937.1"/>
    </source>
</evidence>
<sequence length="430" mass="46131">MGRSIIILAGAPEADKLDWNSPDLLQTFQDSIATFAGLSQQSKNAPPRPTASQDKSLLDMPVWRSLSLQRAHVPTGFSQYHDLNIVNHFPSSADFLTTAGISFDASSQGLSQDDTASHESKLLAEWYEHSLALHDDLVSSQIVPQESQDHAHGNEEASSAGGTDEHSHSVSFLSTSDEGDSTTVLTNDDATIAVRTPLQPGRRRNAHAPADHLSDLEDIPPARYLESIQPQTMTVTLIAGIISIAAPRTVETRFGSTRTLVEVLIGDETKSGFSVTFWLGPSDSSSNGGGLLAGLRNQDVVLMRNVALNVFKGKVYGGSLPRGMTGVYLLHRGRKLGPADDGGHYSAADLARAGSHGTKRQKQQQLVHPQLEKTARVRDWVLKFVGGGGRPVGGVDVDGGGGPRRSARTGKGRKRPAPRDWNLPPPLDSQ</sequence>
<dbReference type="AlphaFoldDB" id="A0A2P5IEM7"/>
<organism evidence="2 3">
    <name type="scientific">Diaporthe helianthi</name>
    <dbReference type="NCBI Taxonomy" id="158607"/>
    <lineage>
        <taxon>Eukaryota</taxon>
        <taxon>Fungi</taxon>
        <taxon>Dikarya</taxon>
        <taxon>Ascomycota</taxon>
        <taxon>Pezizomycotina</taxon>
        <taxon>Sordariomycetes</taxon>
        <taxon>Sordariomycetidae</taxon>
        <taxon>Diaporthales</taxon>
        <taxon>Diaporthaceae</taxon>
        <taxon>Diaporthe</taxon>
    </lineage>
</organism>